<evidence type="ECO:0000256" key="1">
    <source>
        <dbReference type="SAM" id="Phobius"/>
    </source>
</evidence>
<proteinExistence type="predicted"/>
<dbReference type="EMBL" id="CP097119">
    <property type="protein sequence ID" value="USS89603.1"/>
    <property type="molecule type" value="Genomic_DNA"/>
</dbReference>
<gene>
    <name evidence="2" type="ORF">M3M40_02105</name>
</gene>
<keyword evidence="3" id="KW-1185">Reference proteome</keyword>
<dbReference type="Proteomes" id="UP001055911">
    <property type="component" value="Chromosome"/>
</dbReference>
<keyword evidence="1" id="KW-1133">Transmembrane helix</keyword>
<sequence>MRTIAKNLTTIFWGILYGEVIGYIGSALLQTPFNATIALDVAIVGAIVALVGVNALKIVMKP</sequence>
<dbReference type="InterPro" id="IPR021324">
    <property type="entry name" value="DUF2929"/>
</dbReference>
<protein>
    <submittedName>
        <fullName evidence="2">YjzD family protein</fullName>
    </submittedName>
</protein>
<accession>A0A9Q9E3J9</accession>
<feature type="transmembrane region" description="Helical" evidence="1">
    <location>
        <begin position="12"/>
        <end position="29"/>
    </location>
</feature>
<organism evidence="2 3">
    <name type="scientific">Fructilactobacillus cliffordii</name>
    <dbReference type="NCBI Taxonomy" id="2940299"/>
    <lineage>
        <taxon>Bacteria</taxon>
        <taxon>Bacillati</taxon>
        <taxon>Bacillota</taxon>
        <taxon>Bacilli</taxon>
        <taxon>Lactobacillales</taxon>
        <taxon>Lactobacillaceae</taxon>
        <taxon>Fructilactobacillus</taxon>
    </lineage>
</organism>
<dbReference type="AlphaFoldDB" id="A0A9Q9E3J9"/>
<name>A0A9Q9E3J9_9LACO</name>
<evidence type="ECO:0000313" key="3">
    <source>
        <dbReference type="Proteomes" id="UP001055911"/>
    </source>
</evidence>
<keyword evidence="1" id="KW-0812">Transmembrane</keyword>
<dbReference type="Pfam" id="PF11151">
    <property type="entry name" value="DUF2929"/>
    <property type="match status" value="1"/>
</dbReference>
<keyword evidence="1" id="KW-0472">Membrane</keyword>
<dbReference type="RefSeq" id="WP_252767152.1">
    <property type="nucleotide sequence ID" value="NZ_CP097119.1"/>
</dbReference>
<feature type="transmembrane region" description="Helical" evidence="1">
    <location>
        <begin position="35"/>
        <end position="56"/>
    </location>
</feature>
<evidence type="ECO:0000313" key="2">
    <source>
        <dbReference type="EMBL" id="USS89603.1"/>
    </source>
</evidence>
<reference evidence="2" key="1">
    <citation type="submission" date="2022-05" db="EMBL/GenBank/DDBJ databases">
        <authorList>
            <person name="Oliphant S.A."/>
            <person name="Watson-Haigh N.S."/>
            <person name="Sumby K.M."/>
            <person name="Gardner J.M."/>
            <person name="Jiranek V."/>
        </authorList>
    </citation>
    <scope>NUCLEOTIDE SEQUENCE</scope>
    <source>
        <strain evidence="2">KI4_B1</strain>
    </source>
</reference>